<reference evidence="5" key="2">
    <citation type="journal article" date="2019" name="Int. J. Syst. Evol. Microbiol.">
        <title>The Global Catalogue of Microorganisms (GCM) 10K type strain sequencing project: providing services to taxonomists for standard genome sequencing and annotation.</title>
        <authorList>
            <consortium name="The Broad Institute Genomics Platform"/>
            <consortium name="The Broad Institute Genome Sequencing Center for Infectious Disease"/>
            <person name="Wu L."/>
            <person name="Ma J."/>
        </authorList>
    </citation>
    <scope>NUCLEOTIDE SEQUENCE [LARGE SCALE GENOMIC DNA]</scope>
    <source>
        <strain evidence="5">CGMCC 1.18437</strain>
    </source>
</reference>
<evidence type="ECO:0000256" key="1">
    <source>
        <dbReference type="SAM" id="Phobius"/>
    </source>
</evidence>
<dbReference type="EMBL" id="BNAJ01000004">
    <property type="protein sequence ID" value="GHF43231.1"/>
    <property type="molecule type" value="Genomic_DNA"/>
</dbReference>
<dbReference type="Proteomes" id="UP000619376">
    <property type="component" value="Unassembled WGS sequence"/>
</dbReference>
<dbReference type="RefSeq" id="WP_184111235.1">
    <property type="nucleotide sequence ID" value="NZ_BNAJ01000004.1"/>
</dbReference>
<comment type="caution">
    <text evidence="3">The sequence shown here is derived from an EMBL/GenBank/DDBJ whole genome shotgun (WGS) entry which is preliminary data.</text>
</comment>
<evidence type="ECO:0000313" key="4">
    <source>
        <dbReference type="Proteomes" id="UP000539473"/>
    </source>
</evidence>
<keyword evidence="5" id="KW-1185">Reference proteome</keyword>
<feature type="transmembrane region" description="Helical" evidence="1">
    <location>
        <begin position="69"/>
        <end position="90"/>
    </location>
</feature>
<feature type="transmembrane region" description="Helical" evidence="1">
    <location>
        <begin position="12"/>
        <end position="31"/>
    </location>
</feature>
<gene>
    <name evidence="2" type="ORF">GCM10017781_19580</name>
    <name evidence="3" type="ORF">HNQ07_002007</name>
</gene>
<dbReference type="AlphaFoldDB" id="A0A7W8KEZ7"/>
<protein>
    <submittedName>
        <fullName evidence="3">Uncharacterized protein</fullName>
    </submittedName>
</protein>
<evidence type="ECO:0000313" key="3">
    <source>
        <dbReference type="EMBL" id="MBB5376543.1"/>
    </source>
</evidence>
<feature type="transmembrane region" description="Helical" evidence="1">
    <location>
        <begin position="37"/>
        <end position="57"/>
    </location>
</feature>
<dbReference type="EMBL" id="JACHFK010000004">
    <property type="protein sequence ID" value="MBB5376543.1"/>
    <property type="molecule type" value="Genomic_DNA"/>
</dbReference>
<accession>A0A7W8KEZ7</accession>
<organism evidence="3 4">
    <name type="scientific">Deinococcus metalli</name>
    <dbReference type="NCBI Taxonomy" id="1141878"/>
    <lineage>
        <taxon>Bacteria</taxon>
        <taxon>Thermotogati</taxon>
        <taxon>Deinococcota</taxon>
        <taxon>Deinococci</taxon>
        <taxon>Deinococcales</taxon>
        <taxon>Deinococcaceae</taxon>
        <taxon>Deinococcus</taxon>
    </lineage>
</organism>
<dbReference type="Proteomes" id="UP000539473">
    <property type="component" value="Unassembled WGS sequence"/>
</dbReference>
<keyword evidence="1" id="KW-1133">Transmembrane helix</keyword>
<keyword evidence="1" id="KW-0472">Membrane</keyword>
<reference evidence="2" key="4">
    <citation type="submission" date="2024-05" db="EMBL/GenBank/DDBJ databases">
        <authorList>
            <person name="Sun Q."/>
            <person name="Zhou Y."/>
        </authorList>
    </citation>
    <scope>NUCLEOTIDE SEQUENCE</scope>
    <source>
        <strain evidence="2">CGMCC 1.18437</strain>
    </source>
</reference>
<evidence type="ECO:0000313" key="2">
    <source>
        <dbReference type="EMBL" id="GHF43231.1"/>
    </source>
</evidence>
<sequence length="96" mass="10297">MRFQPSGLSKRQLQGAILVACGLALLASAAIGINRGFLWTVLAMVLRVAAQAGFTWVIAGPLRSRPLPVLATVTLWLLVALQVFFSARVIRAAWPA</sequence>
<reference evidence="2" key="1">
    <citation type="journal article" date="2014" name="Int. J. Syst. Evol. Microbiol.">
        <title>Complete genome of a new Firmicutes species belonging to the dominant human colonic microbiota ('Ruminococcus bicirculans') reveals two chromosomes and a selective capacity to utilize plant glucans.</title>
        <authorList>
            <consortium name="NISC Comparative Sequencing Program"/>
            <person name="Wegmann U."/>
            <person name="Louis P."/>
            <person name="Goesmann A."/>
            <person name="Henrissat B."/>
            <person name="Duncan S.H."/>
            <person name="Flint H.J."/>
        </authorList>
    </citation>
    <scope>NUCLEOTIDE SEQUENCE</scope>
    <source>
        <strain evidence="2">CGMCC 1.18437</strain>
    </source>
</reference>
<name>A0A7W8KEZ7_9DEIO</name>
<reference evidence="3 4" key="3">
    <citation type="submission" date="2020-08" db="EMBL/GenBank/DDBJ databases">
        <title>Genomic Encyclopedia of Type Strains, Phase IV (KMG-IV): sequencing the most valuable type-strain genomes for metagenomic binning, comparative biology and taxonomic classification.</title>
        <authorList>
            <person name="Goeker M."/>
        </authorList>
    </citation>
    <scope>NUCLEOTIDE SEQUENCE [LARGE SCALE GENOMIC DNA]</scope>
    <source>
        <strain evidence="3 4">DSM 27521</strain>
    </source>
</reference>
<proteinExistence type="predicted"/>
<evidence type="ECO:0000313" key="5">
    <source>
        <dbReference type="Proteomes" id="UP000619376"/>
    </source>
</evidence>
<keyword evidence="1" id="KW-0812">Transmembrane</keyword>